<dbReference type="Proteomes" id="UP000010931">
    <property type="component" value="Unassembled WGS sequence"/>
</dbReference>
<proteinExistence type="predicted"/>
<dbReference type="NCBIfam" id="TIGR02913">
    <property type="entry name" value="HAF_rpt"/>
    <property type="match status" value="1"/>
</dbReference>
<dbReference type="AlphaFoldDB" id="L7EUU4"/>
<organism evidence="1 2">
    <name type="scientific">Streptomyces turgidiscabies (strain Car8)</name>
    <dbReference type="NCBI Taxonomy" id="698760"/>
    <lineage>
        <taxon>Bacteria</taxon>
        <taxon>Bacillati</taxon>
        <taxon>Actinomycetota</taxon>
        <taxon>Actinomycetes</taxon>
        <taxon>Kitasatosporales</taxon>
        <taxon>Streptomycetaceae</taxon>
        <taxon>Streptomyces</taxon>
    </lineage>
</organism>
<sequence>MVCRAVFVFGRPFQGGIMRIRLRAWILVGAGLLAVSAGPAYGADVSSGEPGAGSAQYTVRDLGTLGGTRSEATAIDGNTVVGSSQTSGDAAEHAFAYDLRGHTMTDLGTLGGSSRATDVEGNHVVGRSGLSAGGPAHGFAYDLRTHRLVDIGTLGGSSTDITGLSGDTVVGTSSLPGDLVTHAFAYSLRTRTMTDLGSLAGPSGTSTAAAVSGGIVVGSSSLPDMPATTLHGFAYSLRTGSMTDLGTLGGRSSTANDVSGSTVVGQSRTAANGLTGYAYDLRTGVRTDLGSRFLTAQLVSGTTVVGGDGLLSSSFDLTTHTSAVIGSGRGVTEVNQLAGNVVVGDNFAPNSFAFVARVGNGEFTYLPSLGGLNSSATQVNRRGVVAGSAALPPADPVTANGPFHAAVWVPHALA</sequence>
<dbReference type="EMBL" id="AEJB01000630">
    <property type="protein sequence ID" value="ELP62145.1"/>
    <property type="molecule type" value="Genomic_DNA"/>
</dbReference>
<gene>
    <name evidence="1" type="ORF">STRTUCAR8_00230</name>
</gene>
<comment type="caution">
    <text evidence="1">The sequence shown here is derived from an EMBL/GenBank/DDBJ whole genome shotgun (WGS) entry which is preliminary data.</text>
</comment>
<keyword evidence="2" id="KW-1185">Reference proteome</keyword>
<protein>
    <submittedName>
        <fullName evidence="1">Uncharacterized protein</fullName>
    </submittedName>
</protein>
<dbReference type="STRING" id="85558.T45_06913"/>
<accession>L7EUU4</accession>
<evidence type="ECO:0000313" key="1">
    <source>
        <dbReference type="EMBL" id="ELP62145.1"/>
    </source>
</evidence>
<reference evidence="1 2" key="1">
    <citation type="journal article" date="2011" name="Plasmid">
        <title>Streptomyces turgidiscabies Car8 contains a modular pathogenicity island that shares virulence genes with other actinobacterial plant pathogens.</title>
        <authorList>
            <person name="Huguet-Tapia J.C."/>
            <person name="Badger J.H."/>
            <person name="Loria R."/>
            <person name="Pettis G.S."/>
        </authorList>
    </citation>
    <scope>NUCLEOTIDE SEQUENCE [LARGE SCALE GENOMIC DNA]</scope>
    <source>
        <strain evidence="1 2">Car8</strain>
    </source>
</reference>
<dbReference type="PATRIC" id="fig|698760.3.peg.8928"/>
<evidence type="ECO:0000313" key="2">
    <source>
        <dbReference type="Proteomes" id="UP000010931"/>
    </source>
</evidence>
<name>L7EUU4_STRT8</name>
<dbReference type="InterPro" id="IPR014262">
    <property type="entry name" value="HAF_rpt"/>
</dbReference>